<keyword evidence="4" id="KW-1185">Reference proteome</keyword>
<organism evidence="3 4">
    <name type="scientific">Fructobacillus apis</name>
    <dbReference type="NCBI Taxonomy" id="2935017"/>
    <lineage>
        <taxon>Bacteria</taxon>
        <taxon>Bacillati</taxon>
        <taxon>Bacillota</taxon>
        <taxon>Bacilli</taxon>
        <taxon>Lactobacillales</taxon>
        <taxon>Lactobacillaceae</taxon>
        <taxon>Fructobacillus</taxon>
    </lineage>
</organism>
<dbReference type="InterPro" id="IPR001584">
    <property type="entry name" value="Integrase_cat-core"/>
</dbReference>
<comment type="caution">
    <text evidence="3">The sequence shown here is derived from an EMBL/GenBank/DDBJ whole genome shotgun (WGS) entry which is preliminary data.</text>
</comment>
<dbReference type="Pfam" id="PF13333">
    <property type="entry name" value="rve_2"/>
    <property type="match status" value="1"/>
</dbReference>
<dbReference type="NCBIfam" id="NF033516">
    <property type="entry name" value="transpos_IS3"/>
    <property type="match status" value="1"/>
</dbReference>
<feature type="domain" description="Integrase catalytic" evidence="2">
    <location>
        <begin position="206"/>
        <end position="362"/>
    </location>
</feature>
<dbReference type="PANTHER" id="PTHR46889">
    <property type="entry name" value="TRANSPOSASE INSF FOR INSERTION SEQUENCE IS3B-RELATED"/>
    <property type="match status" value="1"/>
</dbReference>
<sequence length="362" mass="41975">MQKISQSKNRYSAEFKSSLIALHQTGRSANSLAKEYHVSVSTVTNWINQADASRINVLSPSEAALLKENIRLKEELDIFKTCSGAVGKKLLKQGRQFVLHIVQANLKAKHRLTRILQVLHIPRSTYYSYLHWQPSQTKQRHERIKKLVFKIWTDYPMYGYPRITIMLRSQLKRSISERFVYQLMTELGIRSIMTKKRNKPTTKVLYPQRPNLINDLSHFDGVLLTDITYIPVANRWVYLASVYQPETRQVIAYKLGYQMTKSLAVVPIKKALSLGYQPQIVHSDMGSQYTSDLFEQTLSSQNIKHSYSRKGRPGDNARIESFHSLLKREYVNTTKFSNMNEAIAGIDSYIRWYNHDRITLVA</sequence>
<dbReference type="InterPro" id="IPR002514">
    <property type="entry name" value="Transposase_8"/>
</dbReference>
<dbReference type="PROSITE" id="PS50994">
    <property type="entry name" value="INTEGRASE"/>
    <property type="match status" value="1"/>
</dbReference>
<dbReference type="InterPro" id="IPR036397">
    <property type="entry name" value="RNaseH_sf"/>
</dbReference>
<evidence type="ECO:0000259" key="2">
    <source>
        <dbReference type="PROSITE" id="PS50994"/>
    </source>
</evidence>
<dbReference type="SUPFAM" id="SSF53098">
    <property type="entry name" value="Ribonuclease H-like"/>
    <property type="match status" value="1"/>
</dbReference>
<evidence type="ECO:0000313" key="3">
    <source>
        <dbReference type="EMBL" id="MCO0832695.1"/>
    </source>
</evidence>
<proteinExistence type="predicted"/>
<evidence type="ECO:0000313" key="4">
    <source>
        <dbReference type="Proteomes" id="UP001523234"/>
    </source>
</evidence>
<dbReference type="InterPro" id="IPR048020">
    <property type="entry name" value="Transpos_IS3"/>
</dbReference>
<dbReference type="Pfam" id="PF00665">
    <property type="entry name" value="rve"/>
    <property type="match status" value="1"/>
</dbReference>
<dbReference type="Proteomes" id="UP001523234">
    <property type="component" value="Unassembled WGS sequence"/>
</dbReference>
<evidence type="ECO:0000256" key="1">
    <source>
        <dbReference type="ARBA" id="ARBA00002286"/>
    </source>
</evidence>
<dbReference type="PANTHER" id="PTHR46889:SF4">
    <property type="entry name" value="TRANSPOSASE INSO FOR INSERTION SEQUENCE ELEMENT IS911B-RELATED"/>
    <property type="match status" value="1"/>
</dbReference>
<gene>
    <name evidence="3" type="ORF">NFX39_06410</name>
</gene>
<dbReference type="Pfam" id="PF01527">
    <property type="entry name" value="HTH_Tnp_1"/>
    <property type="match status" value="1"/>
</dbReference>
<dbReference type="SUPFAM" id="SSF46689">
    <property type="entry name" value="Homeodomain-like"/>
    <property type="match status" value="1"/>
</dbReference>
<dbReference type="Gene3D" id="1.10.10.60">
    <property type="entry name" value="Homeodomain-like"/>
    <property type="match status" value="1"/>
</dbReference>
<dbReference type="InterPro" id="IPR025948">
    <property type="entry name" value="HTH-like_dom"/>
</dbReference>
<name>A0ABT0ZRU3_9LACO</name>
<dbReference type="InterPro" id="IPR012337">
    <property type="entry name" value="RNaseH-like_sf"/>
</dbReference>
<reference evidence="3 4" key="1">
    <citation type="submission" date="2022-06" db="EMBL/GenBank/DDBJ databases">
        <title>Fructobacillus taiwanensis sp. nov., isolated from the honeybee.</title>
        <authorList>
            <person name="Chen Y.-S."/>
            <person name="Wang L.-T."/>
            <person name="Lee Y.-S."/>
            <person name="Chang Y.-C."/>
            <person name="Wu H.-C."/>
            <person name="Liao C.-Y."/>
            <person name="Chen W.-H."/>
            <person name="Deng J.-N."/>
            <person name="Wang Y.-H."/>
        </authorList>
    </citation>
    <scope>NUCLEOTIDE SEQUENCE [LARGE SCALE GENOMIC DNA]</scope>
    <source>
        <strain evidence="3 4">W13</strain>
    </source>
</reference>
<protein>
    <submittedName>
        <fullName evidence="3">IS3 family transposase</fullName>
    </submittedName>
</protein>
<dbReference type="Pfam" id="PF13276">
    <property type="entry name" value="HTH_21"/>
    <property type="match status" value="1"/>
</dbReference>
<dbReference type="Gene3D" id="3.30.420.10">
    <property type="entry name" value="Ribonuclease H-like superfamily/Ribonuclease H"/>
    <property type="match status" value="1"/>
</dbReference>
<dbReference type="InterPro" id="IPR009057">
    <property type="entry name" value="Homeodomain-like_sf"/>
</dbReference>
<dbReference type="EMBL" id="JAMWYK010000013">
    <property type="protein sequence ID" value="MCO0832695.1"/>
    <property type="molecule type" value="Genomic_DNA"/>
</dbReference>
<accession>A0ABT0ZRU3</accession>
<comment type="function">
    <text evidence="1">Involved in the transposition of the insertion sequence.</text>
</comment>
<dbReference type="InterPro" id="IPR050900">
    <property type="entry name" value="Transposase_IS3/IS150/IS904"/>
</dbReference>
<dbReference type="RefSeq" id="WP_252444110.1">
    <property type="nucleotide sequence ID" value="NZ_JAMWYK010000013.1"/>
</dbReference>